<accession>A0AA38F5N9</accession>
<dbReference type="Proteomes" id="UP000824469">
    <property type="component" value="Unassembled WGS sequence"/>
</dbReference>
<keyword evidence="1" id="KW-0472">Membrane</keyword>
<sequence>LLEVKFIQKGQYICQMFGWYLLQINLLGPLWLLTYPCFTSMMRNLISQYSSATISQEKWTR</sequence>
<feature type="non-terminal residue" evidence="2">
    <location>
        <position position="61"/>
    </location>
</feature>
<protein>
    <submittedName>
        <fullName evidence="2">Uncharacterized protein</fullName>
    </submittedName>
</protein>
<organism evidence="2 3">
    <name type="scientific">Taxus chinensis</name>
    <name type="common">Chinese yew</name>
    <name type="synonym">Taxus wallichiana var. chinensis</name>
    <dbReference type="NCBI Taxonomy" id="29808"/>
    <lineage>
        <taxon>Eukaryota</taxon>
        <taxon>Viridiplantae</taxon>
        <taxon>Streptophyta</taxon>
        <taxon>Embryophyta</taxon>
        <taxon>Tracheophyta</taxon>
        <taxon>Spermatophyta</taxon>
        <taxon>Pinopsida</taxon>
        <taxon>Pinidae</taxon>
        <taxon>Conifers II</taxon>
        <taxon>Cupressales</taxon>
        <taxon>Taxaceae</taxon>
        <taxon>Taxus</taxon>
    </lineage>
</organism>
<feature type="non-terminal residue" evidence="2">
    <location>
        <position position="1"/>
    </location>
</feature>
<reference evidence="2 3" key="1">
    <citation type="journal article" date="2021" name="Nat. Plants">
        <title>The Taxus genome provides insights into paclitaxel biosynthesis.</title>
        <authorList>
            <person name="Xiong X."/>
            <person name="Gou J."/>
            <person name="Liao Q."/>
            <person name="Li Y."/>
            <person name="Zhou Q."/>
            <person name="Bi G."/>
            <person name="Li C."/>
            <person name="Du R."/>
            <person name="Wang X."/>
            <person name="Sun T."/>
            <person name="Guo L."/>
            <person name="Liang H."/>
            <person name="Lu P."/>
            <person name="Wu Y."/>
            <person name="Zhang Z."/>
            <person name="Ro D.K."/>
            <person name="Shang Y."/>
            <person name="Huang S."/>
            <person name="Yan J."/>
        </authorList>
    </citation>
    <scope>NUCLEOTIDE SEQUENCE [LARGE SCALE GENOMIC DNA]</scope>
    <source>
        <strain evidence="2">Ta-2019</strain>
    </source>
</reference>
<keyword evidence="1" id="KW-1133">Transmembrane helix</keyword>
<keyword evidence="1" id="KW-0812">Transmembrane</keyword>
<feature type="transmembrane region" description="Helical" evidence="1">
    <location>
        <begin position="20"/>
        <end position="38"/>
    </location>
</feature>
<evidence type="ECO:0000256" key="1">
    <source>
        <dbReference type="SAM" id="Phobius"/>
    </source>
</evidence>
<evidence type="ECO:0000313" key="3">
    <source>
        <dbReference type="Proteomes" id="UP000824469"/>
    </source>
</evidence>
<gene>
    <name evidence="2" type="ORF">KI387_033943</name>
</gene>
<dbReference type="AlphaFoldDB" id="A0AA38F5N9"/>
<dbReference type="EMBL" id="JAHRHJ020003813">
    <property type="protein sequence ID" value="KAH9289826.1"/>
    <property type="molecule type" value="Genomic_DNA"/>
</dbReference>
<proteinExistence type="predicted"/>
<keyword evidence="3" id="KW-1185">Reference proteome</keyword>
<name>A0AA38F5N9_TAXCH</name>
<comment type="caution">
    <text evidence="2">The sequence shown here is derived from an EMBL/GenBank/DDBJ whole genome shotgun (WGS) entry which is preliminary data.</text>
</comment>
<evidence type="ECO:0000313" key="2">
    <source>
        <dbReference type="EMBL" id="KAH9289826.1"/>
    </source>
</evidence>